<dbReference type="GO" id="GO:0005886">
    <property type="term" value="C:plasma membrane"/>
    <property type="evidence" value="ECO:0007669"/>
    <property type="project" value="UniProtKB-SubCell"/>
</dbReference>
<dbReference type="PANTHER" id="PTHR30619">
    <property type="entry name" value="DNA INTERNALIZATION/COMPETENCE PROTEIN COMEC/REC2"/>
    <property type="match status" value="1"/>
</dbReference>
<evidence type="ECO:0000256" key="6">
    <source>
        <dbReference type="SAM" id="MobiDB-lite"/>
    </source>
</evidence>
<dbReference type="Pfam" id="PF03772">
    <property type="entry name" value="Competence"/>
    <property type="match status" value="1"/>
</dbReference>
<reference evidence="11" key="1">
    <citation type="submission" date="2017-08" db="EMBL/GenBank/DDBJ databases">
        <authorList>
            <person name="Varghese N."/>
            <person name="Submissions S."/>
        </authorList>
    </citation>
    <scope>NUCLEOTIDE SEQUENCE [LARGE SCALE GENOMIC DNA]</scope>
    <source>
        <strain evidence="11">KCTC 23107</strain>
    </source>
</reference>
<sequence length="831" mass="85858">MTQAKRETCEPDPTAMPAAESPSVLLDDGTGASLPVPRRSPRLTTQAPAGSGLAPGAALSSWRMAAASALAVEKDRGLAFLFLPVAMGAGAGLFYMSPANPALLFLVAALLAALLVASFARRHHRGAALVAGYTAAICIGALAAALETSRGAILLDSDVTTTISGTVEAREFDAAGRVRYLIRLNATSGPEIRRPPSRVRLTARSPHDAIAVGAAISGRARLTAPSGPVMPGGYDFAFRAFVDGIGAHGYFFRAPEQTEQQPEQASAMARLFQAFSDGLRQIRERISKRIRTVLQGDPGAIAAALAVSDRRGISAPTVEALRATGLAHILAISGLHMALAAGTLYIGIRKGLALFPGLAEAWPVKKLAASGAMMTATAYLLISGGSVSTQRAWVMLTVMLVAVLADRAALTMRNVALAAIVIILVSPSAVVGPGFQMSFAATAALIAAYAALSGRARKARSAQSMTRTRSRLVRGLIFALKALLGLAITSLVAGLATGLFSAHHFHRLAGAGLLANLLAMPLVTLVVMPAGLVAMLLMPLGLDVWPLLVMGQGLESVVAVANGVHALGGDVNVGRMPLPATLAAGAGFVILVFLRSWLRLAGLVMIGLGLALATPPLAGQPPDILVSEKGNLVALAGPSGLASNAARPPSFVFGQWQTALRGAAHLPPVAVRAATPGQAAGPAPLPNAGILDRLISSAELQTSRFHCAGRGICAAVHSGVRIVAIDQAALIGAACDRTDLVVISIPVYLDACRSGATLVTARTLRRTGSLAITVKDGAAANGDPIPGEGNTSEDSIRRPDFQIEAALKGVIRPWTMQRYYDWRTGTFDLPD</sequence>
<evidence type="ECO:0000259" key="8">
    <source>
        <dbReference type="Pfam" id="PF03772"/>
    </source>
</evidence>
<evidence type="ECO:0000256" key="3">
    <source>
        <dbReference type="ARBA" id="ARBA00022692"/>
    </source>
</evidence>
<protein>
    <submittedName>
        <fullName evidence="10">ComEC/Rec2-related protein</fullName>
    </submittedName>
</protein>
<feature type="transmembrane region" description="Helical" evidence="7">
    <location>
        <begin position="437"/>
        <end position="454"/>
    </location>
</feature>
<dbReference type="InterPro" id="IPR052159">
    <property type="entry name" value="Competence_DNA_uptake"/>
</dbReference>
<evidence type="ECO:0000256" key="2">
    <source>
        <dbReference type="ARBA" id="ARBA00022475"/>
    </source>
</evidence>
<dbReference type="EMBL" id="OCPC01000006">
    <property type="protein sequence ID" value="SOE18718.1"/>
    <property type="molecule type" value="Genomic_DNA"/>
</dbReference>
<keyword evidence="11" id="KW-1185">Reference proteome</keyword>
<feature type="transmembrane region" description="Helical" evidence="7">
    <location>
        <begin position="367"/>
        <end position="386"/>
    </location>
</feature>
<evidence type="ECO:0000313" key="11">
    <source>
        <dbReference type="Proteomes" id="UP000219465"/>
    </source>
</evidence>
<gene>
    <name evidence="10" type="ORF">SAMN05877838_3654</name>
</gene>
<feature type="transmembrane region" description="Helical" evidence="7">
    <location>
        <begin position="102"/>
        <end position="120"/>
    </location>
</feature>
<feature type="domain" description="ComEC/Rec2-related protein" evidence="8">
    <location>
        <begin position="305"/>
        <end position="596"/>
    </location>
</feature>
<dbReference type="InterPro" id="IPR025405">
    <property type="entry name" value="DUF4131"/>
</dbReference>
<keyword evidence="2" id="KW-1003">Cell membrane</keyword>
<name>A0A286IF21_9HYPH</name>
<feature type="transmembrane region" description="Helical" evidence="7">
    <location>
        <begin position="576"/>
        <end position="593"/>
    </location>
</feature>
<feature type="transmembrane region" description="Helical" evidence="7">
    <location>
        <begin position="600"/>
        <end position="618"/>
    </location>
</feature>
<accession>A0A286IF21</accession>
<evidence type="ECO:0000256" key="1">
    <source>
        <dbReference type="ARBA" id="ARBA00004651"/>
    </source>
</evidence>
<keyword evidence="5 7" id="KW-0472">Membrane</keyword>
<feature type="transmembrane region" description="Helical" evidence="7">
    <location>
        <begin position="475"/>
        <end position="501"/>
    </location>
</feature>
<evidence type="ECO:0000259" key="9">
    <source>
        <dbReference type="Pfam" id="PF13567"/>
    </source>
</evidence>
<feature type="region of interest" description="Disordered" evidence="6">
    <location>
        <begin position="1"/>
        <end position="52"/>
    </location>
</feature>
<dbReference type="Proteomes" id="UP000219465">
    <property type="component" value="Unassembled WGS sequence"/>
</dbReference>
<keyword evidence="3 7" id="KW-0812">Transmembrane</keyword>
<evidence type="ECO:0000256" key="7">
    <source>
        <dbReference type="SAM" id="Phobius"/>
    </source>
</evidence>
<evidence type="ECO:0000256" key="5">
    <source>
        <dbReference type="ARBA" id="ARBA00023136"/>
    </source>
</evidence>
<feature type="domain" description="DUF4131" evidence="9">
    <location>
        <begin position="102"/>
        <end position="251"/>
    </location>
</feature>
<organism evidence="10 11">
    <name type="scientific">Hoeflea halophila</name>
    <dbReference type="NCBI Taxonomy" id="714899"/>
    <lineage>
        <taxon>Bacteria</taxon>
        <taxon>Pseudomonadati</taxon>
        <taxon>Pseudomonadota</taxon>
        <taxon>Alphaproteobacteria</taxon>
        <taxon>Hyphomicrobiales</taxon>
        <taxon>Rhizobiaceae</taxon>
        <taxon>Hoeflea</taxon>
    </lineage>
</organism>
<comment type="subcellular location">
    <subcellularLocation>
        <location evidence="1">Cell membrane</location>
        <topology evidence="1">Multi-pass membrane protein</topology>
    </subcellularLocation>
</comment>
<dbReference type="Pfam" id="PF13567">
    <property type="entry name" value="DUF4131"/>
    <property type="match status" value="1"/>
</dbReference>
<evidence type="ECO:0000313" key="10">
    <source>
        <dbReference type="EMBL" id="SOE18718.1"/>
    </source>
</evidence>
<feature type="transmembrane region" description="Helical" evidence="7">
    <location>
        <begin position="513"/>
        <end position="537"/>
    </location>
</feature>
<dbReference type="NCBIfam" id="TIGR00360">
    <property type="entry name" value="ComEC_N-term"/>
    <property type="match status" value="1"/>
</dbReference>
<proteinExistence type="predicted"/>
<feature type="transmembrane region" description="Helical" evidence="7">
    <location>
        <begin position="78"/>
        <end position="96"/>
    </location>
</feature>
<evidence type="ECO:0000256" key="4">
    <source>
        <dbReference type="ARBA" id="ARBA00022989"/>
    </source>
</evidence>
<dbReference type="AlphaFoldDB" id="A0A286IF21"/>
<feature type="transmembrane region" description="Helical" evidence="7">
    <location>
        <begin position="326"/>
        <end position="346"/>
    </location>
</feature>
<feature type="transmembrane region" description="Helical" evidence="7">
    <location>
        <begin position="415"/>
        <end position="431"/>
    </location>
</feature>
<dbReference type="InterPro" id="IPR004477">
    <property type="entry name" value="ComEC_N"/>
</dbReference>
<feature type="transmembrane region" description="Helical" evidence="7">
    <location>
        <begin position="544"/>
        <end position="564"/>
    </location>
</feature>
<keyword evidence="4 7" id="KW-1133">Transmembrane helix</keyword>
<dbReference type="PANTHER" id="PTHR30619:SF1">
    <property type="entry name" value="RECOMBINATION PROTEIN 2"/>
    <property type="match status" value="1"/>
</dbReference>